<comment type="subcellular location">
    <subcellularLocation>
        <location evidence="1">Membrane</location>
        <topology evidence="1">Multi-pass membrane protein</topology>
    </subcellularLocation>
</comment>
<feature type="transmembrane region" description="Helical" evidence="6">
    <location>
        <begin position="466"/>
        <end position="483"/>
    </location>
</feature>
<dbReference type="GO" id="GO:0016020">
    <property type="term" value="C:membrane"/>
    <property type="evidence" value="ECO:0007669"/>
    <property type="project" value="UniProtKB-SubCell"/>
</dbReference>
<dbReference type="STRING" id="78915.A0A4P9XVW9"/>
<feature type="transmembrane region" description="Helical" evidence="6">
    <location>
        <begin position="207"/>
        <end position="226"/>
    </location>
</feature>
<evidence type="ECO:0000256" key="5">
    <source>
        <dbReference type="ARBA" id="ARBA00023136"/>
    </source>
</evidence>
<evidence type="ECO:0000256" key="6">
    <source>
        <dbReference type="SAM" id="Phobius"/>
    </source>
</evidence>
<evidence type="ECO:0000256" key="3">
    <source>
        <dbReference type="ARBA" id="ARBA00022692"/>
    </source>
</evidence>
<evidence type="ECO:0000256" key="2">
    <source>
        <dbReference type="ARBA" id="ARBA00022448"/>
    </source>
</evidence>
<reference evidence="8" key="1">
    <citation type="journal article" date="2018" name="Nat. Microbiol.">
        <title>Leveraging single-cell genomics to expand the fungal tree of life.</title>
        <authorList>
            <person name="Ahrendt S.R."/>
            <person name="Quandt C.A."/>
            <person name="Ciobanu D."/>
            <person name="Clum A."/>
            <person name="Salamov A."/>
            <person name="Andreopoulos B."/>
            <person name="Cheng J.F."/>
            <person name="Woyke T."/>
            <person name="Pelin A."/>
            <person name="Henrissat B."/>
            <person name="Reynolds N.K."/>
            <person name="Benny G.L."/>
            <person name="Smith M.E."/>
            <person name="James T.Y."/>
            <person name="Grigoriev I.V."/>
        </authorList>
    </citation>
    <scope>NUCLEOTIDE SEQUENCE [LARGE SCALE GENOMIC DNA]</scope>
    <source>
        <strain evidence="8">RSA 1356</strain>
    </source>
</reference>
<dbReference type="Pfam" id="PF13520">
    <property type="entry name" value="AA_permease_2"/>
    <property type="match status" value="1"/>
</dbReference>
<evidence type="ECO:0000256" key="1">
    <source>
        <dbReference type="ARBA" id="ARBA00004141"/>
    </source>
</evidence>
<dbReference type="EMBL" id="KZ992505">
    <property type="protein sequence ID" value="RKP09560.1"/>
    <property type="molecule type" value="Genomic_DNA"/>
</dbReference>
<sequence>MSFVDKLRHFGRQLITVKSMEDLQSQASKNQLSRTLGPFQLTAIGIGAIIGTGIFVLTGTAAAKFAGPAVVISFIIAGLAAGFAALAYAELASMIPIAGSAYTYTYATMGEFVAWIIGWDLILEYLVGAATVSVGWSLYFMKFLEHVSGAKLQGSLTSAPVIFNDKTQSFEVTGDYINLPAIIIVLAITALLVFGIQASARVNAGAVFIKVFVILLFIFACCGFVDSDNYTPFVPESQGGSKYGAMGVFTGATTVFFAYIGFDAVSTAAQEAKNPQRDLPIGIIASLLICTTLYIAVSVVLTGLVPYETLNTAAPLIDAIERSLNWKWLMIIIEIGAIAGLTSVMLILLMGQPRIFYAMASDGLFPKVIAKVHPRFRTPWITTIITGAVCAIAGGVLPIDVLGEMTSIGTLFAFVLVNIGVIILRVKKPNAERGFKVPGGYVTPTIGALLSAALIATATVASIERLFIWMAVGILIYFAYGYRHSYIRHPELRRAEHEGR</sequence>
<feature type="transmembrane region" description="Helical" evidence="6">
    <location>
        <begin position="380"/>
        <end position="399"/>
    </location>
</feature>
<keyword evidence="2" id="KW-0813">Transport</keyword>
<name>A0A4P9XVW9_9FUNG</name>
<proteinExistence type="predicted"/>
<keyword evidence="8" id="KW-1185">Reference proteome</keyword>
<feature type="transmembrane region" description="Helical" evidence="6">
    <location>
        <begin position="438"/>
        <end position="460"/>
    </location>
</feature>
<evidence type="ECO:0000313" key="8">
    <source>
        <dbReference type="Proteomes" id="UP000271241"/>
    </source>
</evidence>
<dbReference type="AlphaFoldDB" id="A0A4P9XVW9"/>
<evidence type="ECO:0000313" key="7">
    <source>
        <dbReference type="EMBL" id="RKP09560.1"/>
    </source>
</evidence>
<keyword evidence="3 6" id="KW-0812">Transmembrane</keyword>
<feature type="transmembrane region" description="Helical" evidence="6">
    <location>
        <begin position="246"/>
        <end position="269"/>
    </location>
</feature>
<gene>
    <name evidence="7" type="ORF">THASP1DRAFT_34368</name>
</gene>
<feature type="transmembrane region" description="Helical" evidence="6">
    <location>
        <begin position="69"/>
        <end position="91"/>
    </location>
</feature>
<feature type="transmembrane region" description="Helical" evidence="6">
    <location>
        <begin position="405"/>
        <end position="426"/>
    </location>
</feature>
<feature type="transmembrane region" description="Helical" evidence="6">
    <location>
        <begin position="112"/>
        <end position="139"/>
    </location>
</feature>
<feature type="transmembrane region" description="Helical" evidence="6">
    <location>
        <begin position="176"/>
        <end position="195"/>
    </location>
</feature>
<evidence type="ECO:0000256" key="4">
    <source>
        <dbReference type="ARBA" id="ARBA00022989"/>
    </source>
</evidence>
<organism evidence="7 8">
    <name type="scientific">Thamnocephalis sphaerospora</name>
    <dbReference type="NCBI Taxonomy" id="78915"/>
    <lineage>
        <taxon>Eukaryota</taxon>
        <taxon>Fungi</taxon>
        <taxon>Fungi incertae sedis</taxon>
        <taxon>Zoopagomycota</taxon>
        <taxon>Zoopagomycotina</taxon>
        <taxon>Zoopagomycetes</taxon>
        <taxon>Zoopagales</taxon>
        <taxon>Sigmoideomycetaceae</taxon>
        <taxon>Thamnocephalis</taxon>
    </lineage>
</organism>
<dbReference type="PANTHER" id="PTHR43243">
    <property type="entry name" value="INNER MEMBRANE TRANSPORTER YGJI-RELATED"/>
    <property type="match status" value="1"/>
</dbReference>
<dbReference type="PANTHER" id="PTHR43243:SF4">
    <property type="entry name" value="CATIONIC AMINO ACID TRANSPORTER 4"/>
    <property type="match status" value="1"/>
</dbReference>
<dbReference type="InterPro" id="IPR002293">
    <property type="entry name" value="AA/rel_permease1"/>
</dbReference>
<dbReference type="PIRSF" id="PIRSF006060">
    <property type="entry name" value="AA_transporter"/>
    <property type="match status" value="1"/>
</dbReference>
<dbReference type="OrthoDB" id="5982228at2759"/>
<keyword evidence="5 6" id="KW-0472">Membrane</keyword>
<feature type="transmembrane region" description="Helical" evidence="6">
    <location>
        <begin position="281"/>
        <end position="306"/>
    </location>
</feature>
<keyword evidence="4 6" id="KW-1133">Transmembrane helix</keyword>
<dbReference type="GO" id="GO:0015171">
    <property type="term" value="F:amino acid transmembrane transporter activity"/>
    <property type="evidence" value="ECO:0007669"/>
    <property type="project" value="TreeGrafter"/>
</dbReference>
<dbReference type="Proteomes" id="UP000271241">
    <property type="component" value="Unassembled WGS sequence"/>
</dbReference>
<feature type="transmembrane region" description="Helical" evidence="6">
    <location>
        <begin position="326"/>
        <end position="349"/>
    </location>
</feature>
<protein>
    <submittedName>
        <fullName evidence="7">Amino acid/polyamine/organocation transporter, APC superfamily</fullName>
    </submittedName>
</protein>
<feature type="transmembrane region" description="Helical" evidence="6">
    <location>
        <begin position="39"/>
        <end position="63"/>
    </location>
</feature>
<dbReference type="Gene3D" id="1.20.1740.10">
    <property type="entry name" value="Amino acid/polyamine transporter I"/>
    <property type="match status" value="1"/>
</dbReference>
<accession>A0A4P9XVW9</accession>